<dbReference type="EMBL" id="CP104003">
    <property type="protein sequence ID" value="UWM55223.1"/>
    <property type="molecule type" value="Genomic_DNA"/>
</dbReference>
<dbReference type="AlphaFoldDB" id="A0A9E7R5S0"/>
<proteinExistence type="predicted"/>
<feature type="region of interest" description="Disordered" evidence="1">
    <location>
        <begin position="1"/>
        <end position="69"/>
    </location>
</feature>
<protein>
    <submittedName>
        <fullName evidence="2">MarR family transcriptional regulator</fullName>
    </submittedName>
</protein>
<dbReference type="KEGG" id="ssai:N0B31_02815"/>
<gene>
    <name evidence="2" type="ORF">N0B31_02815</name>
</gene>
<evidence type="ECO:0000313" key="3">
    <source>
        <dbReference type="Proteomes" id="UP001057580"/>
    </source>
</evidence>
<name>A0A9E7R5S0_9EURY</name>
<organism evidence="2 3">
    <name type="scientific">Salinirubellus salinus</name>
    <dbReference type="NCBI Taxonomy" id="1364945"/>
    <lineage>
        <taxon>Archaea</taxon>
        <taxon>Methanobacteriati</taxon>
        <taxon>Methanobacteriota</taxon>
        <taxon>Stenosarchaea group</taxon>
        <taxon>Halobacteria</taxon>
        <taxon>Halobacteriales</taxon>
        <taxon>Natronomonadaceae</taxon>
        <taxon>Salinirubellus</taxon>
    </lineage>
</organism>
<evidence type="ECO:0000256" key="1">
    <source>
        <dbReference type="SAM" id="MobiDB-lite"/>
    </source>
</evidence>
<dbReference type="Proteomes" id="UP001057580">
    <property type="component" value="Chromosome"/>
</dbReference>
<dbReference type="GeneID" id="74941319"/>
<dbReference type="InterPro" id="IPR036390">
    <property type="entry name" value="WH_DNA-bd_sf"/>
</dbReference>
<dbReference type="Gene3D" id="1.10.10.10">
    <property type="entry name" value="Winged helix-like DNA-binding domain superfamily/Winged helix DNA-binding domain"/>
    <property type="match status" value="1"/>
</dbReference>
<dbReference type="RefSeq" id="WP_260594275.1">
    <property type="nucleotide sequence ID" value="NZ_CP104003.1"/>
</dbReference>
<evidence type="ECO:0000313" key="2">
    <source>
        <dbReference type="EMBL" id="UWM55223.1"/>
    </source>
</evidence>
<reference evidence="2" key="1">
    <citation type="submission" date="2022-09" db="EMBL/GenBank/DDBJ databases">
        <title>Diverse halophilic archaea isolated from saline environments.</title>
        <authorList>
            <person name="Cui H.-L."/>
        </authorList>
    </citation>
    <scope>NUCLEOTIDE SEQUENCE</scope>
    <source>
        <strain evidence="2">ZS-35-S2</strain>
    </source>
</reference>
<feature type="region of interest" description="Disordered" evidence="1">
    <location>
        <begin position="770"/>
        <end position="796"/>
    </location>
</feature>
<keyword evidence="3" id="KW-1185">Reference proteome</keyword>
<dbReference type="InterPro" id="IPR036388">
    <property type="entry name" value="WH-like_DNA-bd_sf"/>
</dbReference>
<dbReference type="SUPFAM" id="SSF46785">
    <property type="entry name" value="Winged helix' DNA-binding domain"/>
    <property type="match status" value="1"/>
</dbReference>
<sequence>MSDGRDTFIDYTNDPAETSIQSQRHELEDTPSDDDERTDLQPSSTLPLGQLDALDPEERRRAARKRGLSWPSTDVARDHLFDTIATVMRNEDDRVVDAPTALGKSGTIARTRWGARDDITGGKPVVHLSATRDARDEAAEAAREYGGEHIVLQSRHEACPVAAGDFDPPDEDEGCADLDHDPITINGQAASHWISAMCDGRGLAFSAVHRYLEEHMDQSGALPCEEEGVCPAIQQWEDLREGDHPLVIGTHQFAHVPSMRMGTNVVIDERPDYCEDLTTGEVRNIVASYLQEIDAPVTSWESFIGLSRHEDYRGDAAAERDRLQELLAEEPEREWYFEANHAHTLAPGLTRAIFNAEQRANGRRVGKTPIEPPRLDAGAVDDDSWNREWLTVVLDEQNDVRTVRVTPDFSLARSLLGLDAHPARPVWQANTLPYIQPKQVLAPDERRLWRRYERGLRVVQVGDATRPLASGRYFDERGTGALVEHLRAKYGAGLATAITTMSVEQRVGSLLEDVGVDDPETMHYGEEKSRNDFADESIGLVLGCLDPGDGYVLDLVAELDCDATVERSETPCDSCDGEGCSSCDGVGHKRARGRGFVGEDAETAQAVLASVRESHTAQAAGRYARRPEDPESSATVFVRTDAIPPGFADVQVPGVSWLATDKQRAVLEELRASSEKVSAQELADASGVSKRHATRTLKRLAEENLIDLYEGEGRYGATLYAADETIPDSTVDYDLKHDRDPHPAPDVVGGPYTYAVSILDPNIVHATVDDTPEAQSGSAGSVWDWRGAANPPPAEE</sequence>
<accession>A0A9E7R5S0</accession>